<gene>
    <name evidence="1" type="ORF">J0895_22490</name>
</gene>
<proteinExistence type="predicted"/>
<comment type="caution">
    <text evidence="1">The sequence shown here is derived from an EMBL/GenBank/DDBJ whole genome shotgun (WGS) entry which is preliminary data.</text>
</comment>
<dbReference type="CDD" id="cd03801">
    <property type="entry name" value="GT4_PimA-like"/>
    <property type="match status" value="1"/>
</dbReference>
<accession>A0ABS3FXD5</accession>
<protein>
    <submittedName>
        <fullName evidence="1">Glycosyltransferase</fullName>
    </submittedName>
</protein>
<sequence>MKILMISCTFPYPPTLGGTHVRTFNLMKYLSQHHHVSLVTQRSPSVTDAEVERLRDWVQDVVIFPPPGAGVGQGSLGKVKRFAKFLTQGTPPNVLSRYSAKMQHWVDDYVESVMAKGENSEFAITCEHSVNEIYVRPEWSEAIASVVDIHSSVYGTCRQLLETNTSENTLRDRLQLPLLQKYEQRYCSKFSGIIVTTEDDQQQIKDLNPDANISVIPNGVDLEMFPVRDVDPGGHRLVFVGAMDILANIDAVRFLALEVFPLVRLRYPDATLALVGSRPVPQVQELANQSGVTVTGQVPSIAEYLHQATVCVIPMRTGYGIKNKTLEAMAAGTPVVASDRGLEGLTVEGPNVPLRALRANEVTAYVAEIGRLFEDRRLRDQLSVNARRLVEQDYTWDVAGSRYSSLLSELSARKS</sequence>
<keyword evidence="2" id="KW-1185">Reference proteome</keyword>
<name>A0ABS3FXD5_9CYAN</name>
<dbReference type="EMBL" id="JAFLQW010000586">
    <property type="protein sequence ID" value="MBO0351799.1"/>
    <property type="molecule type" value="Genomic_DNA"/>
</dbReference>
<dbReference type="SUPFAM" id="SSF53756">
    <property type="entry name" value="UDP-Glycosyltransferase/glycogen phosphorylase"/>
    <property type="match status" value="1"/>
</dbReference>
<dbReference type="PANTHER" id="PTHR12526:SF600">
    <property type="entry name" value="GLYCOSYL TRANSFERASE GROUP 1"/>
    <property type="match status" value="1"/>
</dbReference>
<dbReference type="PANTHER" id="PTHR12526">
    <property type="entry name" value="GLYCOSYLTRANSFERASE"/>
    <property type="match status" value="1"/>
</dbReference>
<organism evidence="1 2">
    <name type="scientific">Phormidium pseudopriestleyi FRX01</name>
    <dbReference type="NCBI Taxonomy" id="1759528"/>
    <lineage>
        <taxon>Bacteria</taxon>
        <taxon>Bacillati</taxon>
        <taxon>Cyanobacteriota</taxon>
        <taxon>Cyanophyceae</taxon>
        <taxon>Oscillatoriophycideae</taxon>
        <taxon>Oscillatoriales</taxon>
        <taxon>Oscillatoriaceae</taxon>
        <taxon>Phormidium</taxon>
    </lineage>
</organism>
<reference evidence="1 2" key="1">
    <citation type="submission" date="2021-03" db="EMBL/GenBank/DDBJ databases">
        <title>Metabolic Capacity of the Antarctic Cyanobacterium Phormidium pseudopriestleyi that Sustains Oxygenic Photosynthesis in the Presence of Hydrogen Sulfide.</title>
        <authorList>
            <person name="Lumian J.E."/>
            <person name="Jungblut A.D."/>
            <person name="Dillon M.L."/>
            <person name="Hawes I."/>
            <person name="Doran P.T."/>
            <person name="Mackey T.J."/>
            <person name="Dick G.J."/>
            <person name="Grettenberger C.L."/>
            <person name="Sumner D.Y."/>
        </authorList>
    </citation>
    <scope>NUCLEOTIDE SEQUENCE [LARGE SCALE GENOMIC DNA]</scope>
    <source>
        <strain evidence="1 2">FRX01</strain>
    </source>
</reference>
<dbReference type="RefSeq" id="WP_207090228.1">
    <property type="nucleotide sequence ID" value="NZ_JAFLQW010000586.1"/>
</dbReference>
<evidence type="ECO:0000313" key="1">
    <source>
        <dbReference type="EMBL" id="MBO0351799.1"/>
    </source>
</evidence>
<dbReference type="Proteomes" id="UP000664844">
    <property type="component" value="Unassembled WGS sequence"/>
</dbReference>
<dbReference type="Pfam" id="PF13692">
    <property type="entry name" value="Glyco_trans_1_4"/>
    <property type="match status" value="1"/>
</dbReference>
<evidence type="ECO:0000313" key="2">
    <source>
        <dbReference type="Proteomes" id="UP000664844"/>
    </source>
</evidence>
<dbReference type="Gene3D" id="3.40.50.2000">
    <property type="entry name" value="Glycogen Phosphorylase B"/>
    <property type="match status" value="3"/>
</dbReference>